<protein>
    <submittedName>
        <fullName evidence="3">Uncharacterized protein</fullName>
    </submittedName>
</protein>
<evidence type="ECO:0000256" key="2">
    <source>
        <dbReference type="SAM" id="SignalP"/>
    </source>
</evidence>
<dbReference type="Proteomes" id="UP001055125">
    <property type="component" value="Unassembled WGS sequence"/>
</dbReference>
<sequence length="221" mass="24176">MRRFTSIRLVGTAALAVLLAARAGRADDAPQSEAPFRAEEDTGEQQADQALPVTLRLDKGFVLDMAPGWELERAADDPGDATGRMRARIVCRTPACRRTQEPCTFVLRRDSVEGADDAERLAGLHATPLSRYLRLRTVLERTSLGATIRQPLGPVEFGPHTWIAVETNAAGRFKSGLFAETVIDGRYLGATCRTCETGEDRHTAARAMLASVRRVERSASR</sequence>
<evidence type="ECO:0000256" key="1">
    <source>
        <dbReference type="SAM" id="MobiDB-lite"/>
    </source>
</evidence>
<feature type="region of interest" description="Disordered" evidence="1">
    <location>
        <begin position="28"/>
        <end position="48"/>
    </location>
</feature>
<reference evidence="3" key="2">
    <citation type="submission" date="2021-08" db="EMBL/GenBank/DDBJ databases">
        <authorList>
            <person name="Tani A."/>
            <person name="Ola A."/>
            <person name="Ogura Y."/>
            <person name="Katsura K."/>
            <person name="Hayashi T."/>
        </authorList>
    </citation>
    <scope>NUCLEOTIDE SEQUENCE</scope>
    <source>
        <strain evidence="3">DSM 19015</strain>
    </source>
</reference>
<comment type="caution">
    <text evidence="3">The sequence shown here is derived from an EMBL/GenBank/DDBJ whole genome shotgun (WGS) entry which is preliminary data.</text>
</comment>
<name>A0ABQ4RSD4_9HYPH</name>
<organism evidence="3 4">
    <name type="scientific">Methylobacterium iners</name>
    <dbReference type="NCBI Taxonomy" id="418707"/>
    <lineage>
        <taxon>Bacteria</taxon>
        <taxon>Pseudomonadati</taxon>
        <taxon>Pseudomonadota</taxon>
        <taxon>Alphaproteobacteria</taxon>
        <taxon>Hyphomicrobiales</taxon>
        <taxon>Methylobacteriaceae</taxon>
        <taxon>Methylobacterium</taxon>
    </lineage>
</organism>
<keyword evidence="4" id="KW-1185">Reference proteome</keyword>
<feature type="chain" id="PRO_5046495341" evidence="2">
    <location>
        <begin position="27"/>
        <end position="221"/>
    </location>
</feature>
<reference evidence="3" key="1">
    <citation type="journal article" date="2021" name="Front. Microbiol.">
        <title>Comprehensive Comparative Genomics and Phenotyping of Methylobacterium Species.</title>
        <authorList>
            <person name="Alessa O."/>
            <person name="Ogura Y."/>
            <person name="Fujitani Y."/>
            <person name="Takami H."/>
            <person name="Hayashi T."/>
            <person name="Sahin N."/>
            <person name="Tani A."/>
        </authorList>
    </citation>
    <scope>NUCLEOTIDE SEQUENCE</scope>
    <source>
        <strain evidence="3">DSM 19015</strain>
    </source>
</reference>
<keyword evidence="2" id="KW-0732">Signal</keyword>
<evidence type="ECO:0000313" key="4">
    <source>
        <dbReference type="Proteomes" id="UP001055125"/>
    </source>
</evidence>
<dbReference type="RefSeq" id="WP_238242305.1">
    <property type="nucleotide sequence ID" value="NZ_BPQP01000004.1"/>
</dbReference>
<gene>
    <name evidence="3" type="ORF">OCOJLMKI_0284</name>
</gene>
<feature type="signal peptide" evidence="2">
    <location>
        <begin position="1"/>
        <end position="26"/>
    </location>
</feature>
<dbReference type="EMBL" id="BPQP01000004">
    <property type="protein sequence ID" value="GJD93097.1"/>
    <property type="molecule type" value="Genomic_DNA"/>
</dbReference>
<evidence type="ECO:0000313" key="3">
    <source>
        <dbReference type="EMBL" id="GJD93097.1"/>
    </source>
</evidence>
<accession>A0ABQ4RSD4</accession>
<proteinExistence type="predicted"/>